<accession>A0A4U0WGH9</accession>
<dbReference type="EMBL" id="NAJQ01001187">
    <property type="protein sequence ID" value="TKA61657.1"/>
    <property type="molecule type" value="Genomic_DNA"/>
</dbReference>
<reference evidence="2 3" key="1">
    <citation type="submission" date="2017-03" db="EMBL/GenBank/DDBJ databases">
        <title>Genomes of endolithic fungi from Antarctica.</title>
        <authorList>
            <person name="Coleine C."/>
            <person name="Masonjones S."/>
            <person name="Stajich J.E."/>
        </authorList>
    </citation>
    <scope>NUCLEOTIDE SEQUENCE [LARGE SCALE GENOMIC DNA]</scope>
    <source>
        <strain evidence="2 3">CCFEE 5184</strain>
    </source>
</reference>
<feature type="compositionally biased region" description="Polar residues" evidence="1">
    <location>
        <begin position="206"/>
        <end position="216"/>
    </location>
</feature>
<feature type="region of interest" description="Disordered" evidence="1">
    <location>
        <begin position="1"/>
        <end position="248"/>
    </location>
</feature>
<proteinExistence type="predicted"/>
<feature type="compositionally biased region" description="Basic and acidic residues" evidence="1">
    <location>
        <begin position="10"/>
        <end position="34"/>
    </location>
</feature>
<evidence type="ECO:0000256" key="1">
    <source>
        <dbReference type="SAM" id="MobiDB-lite"/>
    </source>
</evidence>
<evidence type="ECO:0000313" key="3">
    <source>
        <dbReference type="Proteomes" id="UP000309340"/>
    </source>
</evidence>
<gene>
    <name evidence="2" type="ORF">B0A55_13408</name>
</gene>
<dbReference type="Proteomes" id="UP000309340">
    <property type="component" value="Unassembled WGS sequence"/>
</dbReference>
<feature type="compositionally biased region" description="Polar residues" evidence="1">
    <location>
        <begin position="136"/>
        <end position="168"/>
    </location>
</feature>
<dbReference type="OrthoDB" id="3946749at2759"/>
<evidence type="ECO:0000313" key="2">
    <source>
        <dbReference type="EMBL" id="TKA61657.1"/>
    </source>
</evidence>
<sequence>MSIFKRKPKADKANADKGKKESKEDAKKQARPEKPAQQPYKPTHAASDAVRKPVTVNGRIVSQDASDYAQQRSANMQHSLAPTVNQPFSHAGMRPVVTGSNPQPPYRAFSGGFNGMQRNKSAEVFTTDPDAPPMPTSSTSDHGPTTPRNGPARQNSGYFSQPRNNAPSFDSPMLGNTKMAVAARDRGYINPHTSSDSGYGSTSHSRAPSEQMNTQELGRPHLPRDSSGFLPELSLSEELAREPAFSEA</sequence>
<keyword evidence="3" id="KW-1185">Reference proteome</keyword>
<dbReference type="AlphaFoldDB" id="A0A4U0WGH9"/>
<feature type="compositionally biased region" description="Polar residues" evidence="1">
    <location>
        <begin position="63"/>
        <end position="88"/>
    </location>
</feature>
<name>A0A4U0WGH9_9PEZI</name>
<protein>
    <submittedName>
        <fullName evidence="2">Uncharacterized protein</fullName>
    </submittedName>
</protein>
<feature type="non-terminal residue" evidence="2">
    <location>
        <position position="248"/>
    </location>
</feature>
<organism evidence="2 3">
    <name type="scientific">Friedmanniomyces simplex</name>
    <dbReference type="NCBI Taxonomy" id="329884"/>
    <lineage>
        <taxon>Eukaryota</taxon>
        <taxon>Fungi</taxon>
        <taxon>Dikarya</taxon>
        <taxon>Ascomycota</taxon>
        <taxon>Pezizomycotina</taxon>
        <taxon>Dothideomycetes</taxon>
        <taxon>Dothideomycetidae</taxon>
        <taxon>Mycosphaerellales</taxon>
        <taxon>Teratosphaeriaceae</taxon>
        <taxon>Friedmanniomyces</taxon>
    </lineage>
</organism>
<feature type="compositionally biased region" description="Low complexity" evidence="1">
    <location>
        <begin position="192"/>
        <end position="205"/>
    </location>
</feature>
<comment type="caution">
    <text evidence="2">The sequence shown here is derived from an EMBL/GenBank/DDBJ whole genome shotgun (WGS) entry which is preliminary data.</text>
</comment>
<dbReference type="STRING" id="329884.A0A4U0WGH9"/>